<feature type="transmembrane region" description="Helical" evidence="9">
    <location>
        <begin position="918"/>
        <end position="937"/>
    </location>
</feature>
<evidence type="ECO:0000256" key="4">
    <source>
        <dbReference type="ARBA" id="ARBA00022741"/>
    </source>
</evidence>
<keyword evidence="4" id="KW-0547">Nucleotide-binding</keyword>
<evidence type="ECO:0000259" key="10">
    <source>
        <dbReference type="PROSITE" id="PS50893"/>
    </source>
</evidence>
<dbReference type="InterPro" id="IPR039421">
    <property type="entry name" value="Type_1_exporter"/>
</dbReference>
<dbReference type="RefSeq" id="WP_143985919.1">
    <property type="nucleotide sequence ID" value="NZ_CP041692.1"/>
</dbReference>
<feature type="transmembrane region" description="Helical" evidence="9">
    <location>
        <begin position="258"/>
        <end position="276"/>
    </location>
</feature>
<evidence type="ECO:0000256" key="5">
    <source>
        <dbReference type="ARBA" id="ARBA00022840"/>
    </source>
</evidence>
<feature type="transmembrane region" description="Helical" evidence="9">
    <location>
        <begin position="713"/>
        <end position="732"/>
    </location>
</feature>
<feature type="transmembrane region" description="Helical" evidence="9">
    <location>
        <begin position="675"/>
        <end position="701"/>
    </location>
</feature>
<dbReference type="Gene3D" id="3.40.50.300">
    <property type="entry name" value="P-loop containing nucleotide triphosphate hydrolases"/>
    <property type="match status" value="2"/>
</dbReference>
<gene>
    <name evidence="12" type="ORF">FOE78_08615</name>
</gene>
<dbReference type="GO" id="GO:0005737">
    <property type="term" value="C:cytoplasm"/>
    <property type="evidence" value="ECO:0007669"/>
    <property type="project" value="UniProtKB-ARBA"/>
</dbReference>
<evidence type="ECO:0000256" key="3">
    <source>
        <dbReference type="ARBA" id="ARBA00022692"/>
    </source>
</evidence>
<dbReference type="InterPro" id="IPR036640">
    <property type="entry name" value="ABC1_TM_sf"/>
</dbReference>
<dbReference type="InterPro" id="IPR003439">
    <property type="entry name" value="ABC_transporter-like_ATP-bd"/>
</dbReference>
<feature type="transmembrane region" description="Helical" evidence="9">
    <location>
        <begin position="792"/>
        <end position="820"/>
    </location>
</feature>
<feature type="domain" description="ABC transmembrane type-1" evidence="11">
    <location>
        <begin position="37"/>
        <end position="311"/>
    </location>
</feature>
<feature type="transmembrane region" description="Helical" evidence="9">
    <location>
        <begin position="68"/>
        <end position="90"/>
    </location>
</feature>
<name>A0A516PXR0_9ACTN</name>
<dbReference type="FunFam" id="3.40.50.300:FF:000604">
    <property type="entry name" value="ABC transporter B family member 28"/>
    <property type="match status" value="1"/>
</dbReference>
<dbReference type="KEGG" id="mik:FOE78_08615"/>
<dbReference type="SMART" id="SM00382">
    <property type="entry name" value="AAA"/>
    <property type="match status" value="2"/>
</dbReference>
<dbReference type="GO" id="GO:0140359">
    <property type="term" value="F:ABC-type transporter activity"/>
    <property type="evidence" value="ECO:0007669"/>
    <property type="project" value="InterPro"/>
</dbReference>
<feature type="transmembrane region" description="Helical" evidence="9">
    <location>
        <begin position="35"/>
        <end position="56"/>
    </location>
</feature>
<dbReference type="GO" id="GO:0005886">
    <property type="term" value="C:plasma membrane"/>
    <property type="evidence" value="ECO:0007669"/>
    <property type="project" value="UniProtKB-SubCell"/>
</dbReference>
<feature type="domain" description="ABC transporter" evidence="10">
    <location>
        <begin position="343"/>
        <end position="577"/>
    </location>
</feature>
<feature type="region of interest" description="Disordered" evidence="8">
    <location>
        <begin position="1"/>
        <end position="24"/>
    </location>
</feature>
<sequence length="1217" mass="128956">MTDILTPASSAPQTTAPPPADHRRRVDWRRLRGPVSAAALATAAIAAVATTLGTVIAGDLAEHPSWRLVALLALCVIGASVIEAGGKIAWVGVSDRAEGTLRGDVLRAAMRQPLAVLNEQAVGEILDRVDDDSHEVGNLVRWQLWMLCRTLFQTVPMWIVAGLSWWPAFFLFPILGTLTWFSIRKLLGEISRLKVIEEMAWTDHAAVLEEGIAGRDDLRTSLGQSHVVARLAQLSAVIHRRLRAVVAVEARLGRRAGVLLHALLIAVAVAGVALAVHGDISVARLVTLFLVTSSFVGQIAMLANNLPDLQAGLGAITRLRQMLAVEPEPEGGDDLPPAPAADLDIRRLDFAYPEGTFALRDINLSVPAGQTIALVGRTGSGKSTLAAFLSRAVEPPPDTVFLAGRDVRDLDLAQLRSAVGVVTQRTEILAGSLAENIALFNDDLPRSVIEAAVAELGIGTWASGLPDGLDTILGPGGISLSAGEEQLVAFARLLVRDVQVVVLDEATARMDPHTERLVIAASDRLLSGRTGVLIAHRLSTIERAPLVAVLDHGRIVQQGLRSELALRPGPFQDLLTAGRAEHALAVDGHAAPRPVVERPAVEHTEVDHASVDHASVAHQFPDDNGGHAAVGPAHRWDTQTVGGPRRTGPPPELPEIGTGPSLARGIAHALLIRPAWGVIGALLFLASSITGAQGALTGLIWGHIVEALEHGSAPWWLAVALVFCVIAAPLMLAEAFWRYPLWWIEVLLRVRMAVLYGQTKQQRLTRTPPGEVVARSMDADRFARYADRWVDFINGLVLAVLTAILGGTWLAGAVLLAVMVSSALASSIGRPIAGRSAAAASTARARFGRTLVSALDAARTVKLAAATPQVHAHLRRVDSGRVQAAIKEHRVQAFLEGVPVVMVQVGMVAAWAAYMGGIWSLAIALLVANAVSGFGWFGRVAGSVVTEAPGTRAWQQETSKFAGGIDLMTVPAGVDLVTGAAPEPLPAERVPLRRLELSDFSAVHDDGTIGVSHVNLTVDAGELVLLVGRVGSGKSSLLSALAGLIEHGGQIRWNERRVDNAQLFLRPGQVSYVAQVPRVLSGTFADNIQLGHQRAFDEPVADARLDSDIADAGGRDALVGHRGVRLSGGQVQRVALARALATDAEVLLADDVSSALDASTEIELWTALKQRHATVIGATSKRAALAQADRVVVLVDGEVAAVGPWHELVPDWSYLAG</sequence>
<dbReference type="Proteomes" id="UP000319263">
    <property type="component" value="Chromosome"/>
</dbReference>
<dbReference type="InterPro" id="IPR003593">
    <property type="entry name" value="AAA+_ATPase"/>
</dbReference>
<evidence type="ECO:0000256" key="6">
    <source>
        <dbReference type="ARBA" id="ARBA00022989"/>
    </source>
</evidence>
<proteinExistence type="predicted"/>
<feature type="compositionally biased region" description="Low complexity" evidence="8">
    <location>
        <begin position="1"/>
        <end position="14"/>
    </location>
</feature>
<protein>
    <submittedName>
        <fullName evidence="12">ABC transporter ATP-binding protein</fullName>
    </submittedName>
</protein>
<dbReference type="InterPro" id="IPR011527">
    <property type="entry name" value="ABC1_TM_dom"/>
</dbReference>
<dbReference type="GO" id="GO:0016887">
    <property type="term" value="F:ATP hydrolysis activity"/>
    <property type="evidence" value="ECO:0007669"/>
    <property type="project" value="InterPro"/>
</dbReference>
<dbReference type="PROSITE" id="PS50929">
    <property type="entry name" value="ABC_TM1F"/>
    <property type="match status" value="2"/>
</dbReference>
<keyword evidence="7 9" id="KW-0472">Membrane</keyword>
<feature type="transmembrane region" description="Helical" evidence="9">
    <location>
        <begin position="282"/>
        <end position="303"/>
    </location>
</feature>
<keyword evidence="2" id="KW-0813">Transport</keyword>
<dbReference type="OrthoDB" id="9806127at2"/>
<keyword evidence="13" id="KW-1185">Reference proteome</keyword>
<dbReference type="InterPro" id="IPR027417">
    <property type="entry name" value="P-loop_NTPase"/>
</dbReference>
<dbReference type="PROSITE" id="PS50893">
    <property type="entry name" value="ABC_TRANSPORTER_2"/>
    <property type="match status" value="2"/>
</dbReference>
<dbReference type="PANTHER" id="PTHR24221:SF654">
    <property type="entry name" value="ATP-BINDING CASSETTE SUB-FAMILY B MEMBER 6"/>
    <property type="match status" value="1"/>
</dbReference>
<evidence type="ECO:0000256" key="8">
    <source>
        <dbReference type="SAM" id="MobiDB-lite"/>
    </source>
</evidence>
<evidence type="ECO:0000256" key="9">
    <source>
        <dbReference type="SAM" id="Phobius"/>
    </source>
</evidence>
<organism evidence="12 13">
    <name type="scientific">Microlunatus elymi</name>
    <dbReference type="NCBI Taxonomy" id="2596828"/>
    <lineage>
        <taxon>Bacteria</taxon>
        <taxon>Bacillati</taxon>
        <taxon>Actinomycetota</taxon>
        <taxon>Actinomycetes</taxon>
        <taxon>Propionibacteriales</taxon>
        <taxon>Propionibacteriaceae</taxon>
        <taxon>Microlunatus</taxon>
    </lineage>
</organism>
<dbReference type="AlphaFoldDB" id="A0A516PXR0"/>
<evidence type="ECO:0000256" key="2">
    <source>
        <dbReference type="ARBA" id="ARBA00022448"/>
    </source>
</evidence>
<comment type="subcellular location">
    <subcellularLocation>
        <location evidence="1">Cell membrane</location>
        <topology evidence="1">Multi-pass membrane protein</topology>
    </subcellularLocation>
</comment>
<feature type="domain" description="ABC transporter" evidence="10">
    <location>
        <begin position="995"/>
        <end position="1217"/>
    </location>
</feature>
<dbReference type="SUPFAM" id="SSF52540">
    <property type="entry name" value="P-loop containing nucleoside triphosphate hydrolases"/>
    <property type="match status" value="2"/>
</dbReference>
<dbReference type="GO" id="GO:0005524">
    <property type="term" value="F:ATP binding"/>
    <property type="evidence" value="ECO:0007669"/>
    <property type="project" value="UniProtKB-KW"/>
</dbReference>
<feature type="transmembrane region" description="Helical" evidence="9">
    <location>
        <begin position="165"/>
        <end position="183"/>
    </location>
</feature>
<reference evidence="12 13" key="1">
    <citation type="submission" date="2019-07" db="EMBL/GenBank/DDBJ databases">
        <title>Microlunatus dokdonensis sp. nov. isolated from the rhizospheric soil of the wild plant Elymus tsukushiensis.</title>
        <authorList>
            <person name="Ghim S.-Y."/>
            <person name="Hwang Y.-J."/>
            <person name="Son J.-S."/>
            <person name="Shin J.-H."/>
        </authorList>
    </citation>
    <scope>NUCLEOTIDE SEQUENCE [LARGE SCALE GENOMIC DNA]</scope>
    <source>
        <strain evidence="12 13">KUDC0627</strain>
    </source>
</reference>
<evidence type="ECO:0000256" key="7">
    <source>
        <dbReference type="ARBA" id="ARBA00023136"/>
    </source>
</evidence>
<dbReference type="Gene3D" id="1.20.1560.10">
    <property type="entry name" value="ABC transporter type 1, transmembrane domain"/>
    <property type="match status" value="2"/>
</dbReference>
<evidence type="ECO:0000313" key="12">
    <source>
        <dbReference type="EMBL" id="QDP95953.1"/>
    </source>
</evidence>
<keyword evidence="5 12" id="KW-0067">ATP-binding</keyword>
<dbReference type="Pfam" id="PF00005">
    <property type="entry name" value="ABC_tran"/>
    <property type="match status" value="2"/>
</dbReference>
<dbReference type="GO" id="GO:0034040">
    <property type="term" value="F:ATPase-coupled lipid transmembrane transporter activity"/>
    <property type="evidence" value="ECO:0007669"/>
    <property type="project" value="TreeGrafter"/>
</dbReference>
<dbReference type="EMBL" id="CP041692">
    <property type="protein sequence ID" value="QDP95953.1"/>
    <property type="molecule type" value="Genomic_DNA"/>
</dbReference>
<evidence type="ECO:0000313" key="13">
    <source>
        <dbReference type="Proteomes" id="UP000319263"/>
    </source>
</evidence>
<evidence type="ECO:0000259" key="11">
    <source>
        <dbReference type="PROSITE" id="PS50929"/>
    </source>
</evidence>
<evidence type="ECO:0000256" key="1">
    <source>
        <dbReference type="ARBA" id="ARBA00004651"/>
    </source>
</evidence>
<dbReference type="PANTHER" id="PTHR24221">
    <property type="entry name" value="ATP-BINDING CASSETTE SUB-FAMILY B"/>
    <property type="match status" value="1"/>
</dbReference>
<keyword evidence="6 9" id="KW-1133">Transmembrane helix</keyword>
<dbReference type="Pfam" id="PF00664">
    <property type="entry name" value="ABC_membrane"/>
    <property type="match status" value="1"/>
</dbReference>
<keyword evidence="3 9" id="KW-0812">Transmembrane</keyword>
<feature type="domain" description="ABC transmembrane type-1" evidence="11">
    <location>
        <begin position="681"/>
        <end position="936"/>
    </location>
</feature>
<feature type="region of interest" description="Disordered" evidence="8">
    <location>
        <begin position="637"/>
        <end position="658"/>
    </location>
</feature>
<accession>A0A516PXR0</accession>
<dbReference type="SUPFAM" id="SSF90123">
    <property type="entry name" value="ABC transporter transmembrane region"/>
    <property type="match status" value="2"/>
</dbReference>